<dbReference type="InterPro" id="IPR032710">
    <property type="entry name" value="NTF2-like_dom_sf"/>
</dbReference>
<keyword evidence="4" id="KW-1185">Reference proteome</keyword>
<dbReference type="InterPro" id="IPR023006">
    <property type="entry name" value="YchJ-like"/>
</dbReference>
<dbReference type="PANTHER" id="PTHR33747:SF1">
    <property type="entry name" value="ADENYLATE CYCLASE-ASSOCIATED CAP C-TERMINAL DOMAIN-CONTAINING PROTEIN"/>
    <property type="match status" value="1"/>
</dbReference>
<organism evidence="3 4">
    <name type="scientific">Nitrogeniibacter mangrovi</name>
    <dbReference type="NCBI Taxonomy" id="2016596"/>
    <lineage>
        <taxon>Bacteria</taxon>
        <taxon>Pseudomonadati</taxon>
        <taxon>Pseudomonadota</taxon>
        <taxon>Betaproteobacteria</taxon>
        <taxon>Rhodocyclales</taxon>
        <taxon>Zoogloeaceae</taxon>
        <taxon>Nitrogeniibacter</taxon>
    </lineage>
</organism>
<gene>
    <name evidence="3" type="ORF">G3580_11525</name>
</gene>
<dbReference type="KEGG" id="azq:G3580_11525"/>
<dbReference type="AlphaFoldDB" id="A0A6C1B5B2"/>
<dbReference type="RefSeq" id="WP_173765648.1">
    <property type="nucleotide sequence ID" value="NZ_CP048836.1"/>
</dbReference>
<dbReference type="SUPFAM" id="SSF54427">
    <property type="entry name" value="NTF2-like"/>
    <property type="match status" value="1"/>
</dbReference>
<dbReference type="InterPro" id="IPR048469">
    <property type="entry name" value="YchJ-like_M"/>
</dbReference>
<dbReference type="Proteomes" id="UP000501991">
    <property type="component" value="Chromosome"/>
</dbReference>
<proteinExistence type="inferred from homology"/>
<dbReference type="EMBL" id="CP048836">
    <property type="protein sequence ID" value="QID18209.1"/>
    <property type="molecule type" value="Genomic_DNA"/>
</dbReference>
<feature type="domain" description="YchJ-like middle NTF2-like" evidence="2">
    <location>
        <begin position="33"/>
        <end position="125"/>
    </location>
</feature>
<evidence type="ECO:0000259" key="2">
    <source>
        <dbReference type="Pfam" id="PF17775"/>
    </source>
</evidence>
<dbReference type="PANTHER" id="PTHR33747">
    <property type="entry name" value="UPF0225 PROTEIN SCO1677"/>
    <property type="match status" value="1"/>
</dbReference>
<evidence type="ECO:0000313" key="4">
    <source>
        <dbReference type="Proteomes" id="UP000501991"/>
    </source>
</evidence>
<protein>
    <recommendedName>
        <fullName evidence="1">UPF0225 protein G3580_11525</fullName>
    </recommendedName>
</protein>
<name>A0A6C1B5B2_9RHOO</name>
<accession>A0A6C1B5B2</accession>
<sequence length="130" mass="14675">MKPTKRTPCPCGRPRIFDACCRPLIEGQGVAHDAESLMRSRYSAFATGAVDYLRASWHPSTRPTELDLDDNPRWISLSIVRSETTGDATAIVEFIARYRVGGRAQALHEISRFVREDGRWYYVDGDIQGD</sequence>
<dbReference type="Pfam" id="PF17775">
    <property type="entry name" value="YchJ_M-like"/>
    <property type="match status" value="1"/>
</dbReference>
<dbReference type="Gene3D" id="3.10.450.50">
    <property type="match status" value="1"/>
</dbReference>
<evidence type="ECO:0000256" key="1">
    <source>
        <dbReference type="HAMAP-Rule" id="MF_00612"/>
    </source>
</evidence>
<reference evidence="3 4" key="1">
    <citation type="submission" date="2020-02" db="EMBL/GenBank/DDBJ databases">
        <title>Nitrogenibacter mangrovi gen. nov., sp. nov. isolated from mangrove sediment, a denitrifying betaproteobacterium.</title>
        <authorList>
            <person name="Liao H."/>
            <person name="Tian Y."/>
        </authorList>
    </citation>
    <scope>NUCLEOTIDE SEQUENCE [LARGE SCALE GENOMIC DNA]</scope>
    <source>
        <strain evidence="3 4">M9-3-2</strain>
    </source>
</reference>
<comment type="similarity">
    <text evidence="1">Belongs to the UPF0225 family.</text>
</comment>
<dbReference type="HAMAP" id="MF_00612">
    <property type="entry name" value="UPF0225"/>
    <property type="match status" value="1"/>
</dbReference>
<evidence type="ECO:0000313" key="3">
    <source>
        <dbReference type="EMBL" id="QID18209.1"/>
    </source>
</evidence>